<dbReference type="SUPFAM" id="SSF52540">
    <property type="entry name" value="P-loop containing nucleoside triphosphate hydrolases"/>
    <property type="match status" value="1"/>
</dbReference>
<keyword evidence="4" id="KW-1185">Reference proteome</keyword>
<organism evidence="3 4">
    <name type="scientific">Sporosarcina gallistercoris</name>
    <dbReference type="NCBI Taxonomy" id="2762245"/>
    <lineage>
        <taxon>Bacteria</taxon>
        <taxon>Bacillati</taxon>
        <taxon>Bacillota</taxon>
        <taxon>Bacilli</taxon>
        <taxon>Bacillales</taxon>
        <taxon>Caryophanaceae</taxon>
        <taxon>Sporosarcina</taxon>
    </lineage>
</organism>
<dbReference type="InterPro" id="IPR027417">
    <property type="entry name" value="P-loop_NTPase"/>
</dbReference>
<reference evidence="3 4" key="1">
    <citation type="submission" date="2020-08" db="EMBL/GenBank/DDBJ databases">
        <title>A Genomic Blueprint of the Chicken Gut Microbiome.</title>
        <authorList>
            <person name="Gilroy R."/>
            <person name="Ravi A."/>
            <person name="Getino M."/>
            <person name="Pursley I."/>
            <person name="Horton D.L."/>
            <person name="Alikhan N.-F."/>
            <person name="Baker D."/>
            <person name="Gharbi K."/>
            <person name="Hall N."/>
            <person name="Watson M."/>
            <person name="Adriaenssens E.M."/>
            <person name="Foster-Nyarko E."/>
            <person name="Jarju S."/>
            <person name="Secka A."/>
            <person name="Antonio M."/>
            <person name="Oren A."/>
            <person name="Chaudhuri R."/>
            <person name="La Ragione R.M."/>
            <person name="Hildebrand F."/>
            <person name="Pallen M.J."/>
        </authorList>
    </citation>
    <scope>NUCLEOTIDE SEQUENCE [LARGE SCALE GENOMIC DNA]</scope>
    <source>
        <strain evidence="3 4">Sa3CUA8</strain>
    </source>
</reference>
<keyword evidence="3" id="KW-0808">Transferase</keyword>
<keyword evidence="3" id="KW-0418">Kinase</keyword>
<dbReference type="InterPro" id="IPR005702">
    <property type="entry name" value="Wzc-like_C"/>
</dbReference>
<evidence type="ECO:0000256" key="1">
    <source>
        <dbReference type="ARBA" id="ARBA00022741"/>
    </source>
</evidence>
<keyword evidence="1" id="KW-0547">Nucleotide-binding</keyword>
<evidence type="ECO:0000256" key="2">
    <source>
        <dbReference type="ARBA" id="ARBA00022840"/>
    </source>
</evidence>
<dbReference type="EMBL" id="JACSQY010000007">
    <property type="protein sequence ID" value="MBD7908753.1"/>
    <property type="molecule type" value="Genomic_DNA"/>
</dbReference>
<proteinExistence type="predicted"/>
<evidence type="ECO:0000313" key="4">
    <source>
        <dbReference type="Proteomes" id="UP000659496"/>
    </source>
</evidence>
<dbReference type="CDD" id="cd05387">
    <property type="entry name" value="BY-kinase"/>
    <property type="match status" value="1"/>
</dbReference>
<comment type="caution">
    <text evidence="3">The sequence shown here is derived from an EMBL/GenBank/DDBJ whole genome shotgun (WGS) entry which is preliminary data.</text>
</comment>
<gene>
    <name evidence="3" type="ORF">H9659_10465</name>
</gene>
<accession>A0ABR8PKQ2</accession>
<protein>
    <submittedName>
        <fullName evidence="3">CpsD/CapB family tyrosine-protein kinase</fullName>
    </submittedName>
</protein>
<dbReference type="NCBIfam" id="TIGR01007">
    <property type="entry name" value="eps_fam"/>
    <property type="match status" value="1"/>
</dbReference>
<keyword evidence="2" id="KW-0067">ATP-binding</keyword>
<dbReference type="InterPro" id="IPR050445">
    <property type="entry name" value="Bact_polysacc_biosynth/exp"/>
</dbReference>
<dbReference type="PANTHER" id="PTHR32309:SF13">
    <property type="entry name" value="FERRIC ENTEROBACTIN TRANSPORT PROTEIN FEPE"/>
    <property type="match status" value="1"/>
</dbReference>
<dbReference type="InterPro" id="IPR033756">
    <property type="entry name" value="YlxH/NBP35"/>
</dbReference>
<evidence type="ECO:0000313" key="3">
    <source>
        <dbReference type="EMBL" id="MBD7908753.1"/>
    </source>
</evidence>
<dbReference type="GO" id="GO:0016301">
    <property type="term" value="F:kinase activity"/>
    <property type="evidence" value="ECO:0007669"/>
    <property type="project" value="UniProtKB-KW"/>
</dbReference>
<dbReference type="Proteomes" id="UP000659496">
    <property type="component" value="Unassembled WGS sequence"/>
</dbReference>
<dbReference type="Gene3D" id="3.40.50.300">
    <property type="entry name" value="P-loop containing nucleotide triphosphate hydrolases"/>
    <property type="match status" value="1"/>
</dbReference>
<name>A0ABR8PKQ2_9BACL</name>
<sequence length="177" mass="19693">MNTQHVLKNEKSILMVTSPEGNPRQSMISLKLASSFAEAGKRVLLVDMNFRGPIIHHLFDVPNNKGLSNILSGEQGEISKVFIDNLHFLPAGSVPFYLESLNKIEQLLVAWHRIYDVILLDSPPFLIAADSQIVSTVCSGVILVIQEDQTKERDALQVKKILERANTQLLGAIYQTS</sequence>
<dbReference type="Pfam" id="PF10609">
    <property type="entry name" value="ParA"/>
    <property type="match status" value="1"/>
</dbReference>
<dbReference type="PANTHER" id="PTHR32309">
    <property type="entry name" value="TYROSINE-PROTEIN KINASE"/>
    <property type="match status" value="1"/>
</dbReference>